<comment type="catalytic activity">
    <reaction evidence="4">
        <text>The enzyme specifically hydrolyzes (1-&gt;4)-beta-D-galactosidic linkages in type I arabinogalactans.</text>
        <dbReference type="EC" id="3.2.1.89"/>
    </reaction>
</comment>
<keyword evidence="6" id="KW-1185">Reference proteome</keyword>
<dbReference type="Pfam" id="PF07745">
    <property type="entry name" value="Glyco_hydro_53"/>
    <property type="match status" value="1"/>
</dbReference>
<dbReference type="InterPro" id="IPR017853">
    <property type="entry name" value="GH"/>
</dbReference>
<organism evidence="5 6">
    <name type="scientific">Limnochorda pilosa</name>
    <dbReference type="NCBI Taxonomy" id="1555112"/>
    <lineage>
        <taxon>Bacteria</taxon>
        <taxon>Bacillati</taxon>
        <taxon>Bacillota</taxon>
        <taxon>Limnochordia</taxon>
        <taxon>Limnochordales</taxon>
        <taxon>Limnochordaceae</taxon>
        <taxon>Limnochorda</taxon>
    </lineage>
</organism>
<proteinExistence type="inferred from homology"/>
<reference evidence="6" key="2">
    <citation type="journal article" date="2016" name="Int. J. Syst. Evol. Microbiol.">
        <title>Complete genome sequence and cell structure of Limnochorda pilosa, a Gram-negative spore-former within the phylum Firmicutes.</title>
        <authorList>
            <person name="Watanabe M."/>
            <person name="Kojima H."/>
            <person name="Fukui M."/>
        </authorList>
    </citation>
    <scope>NUCLEOTIDE SEQUENCE [LARGE SCALE GENOMIC DNA]</scope>
    <source>
        <strain evidence="6">HC45</strain>
    </source>
</reference>
<dbReference type="PATRIC" id="fig|1555112.3.peg.1242"/>
<dbReference type="STRING" id="1555112.LIP_1193"/>
<dbReference type="PANTHER" id="PTHR34983">
    <property type="entry name" value="ARABINOGALACTAN ENDO-BETA-1,4-GALACTANASE A"/>
    <property type="match status" value="1"/>
</dbReference>
<dbReference type="SUPFAM" id="SSF51445">
    <property type="entry name" value="(Trans)glycosidases"/>
    <property type="match status" value="1"/>
</dbReference>
<accession>A0A0K2SIY2</accession>
<comment type="similarity">
    <text evidence="1 4">Belongs to the glycosyl hydrolase 53 family.</text>
</comment>
<evidence type="ECO:0000256" key="1">
    <source>
        <dbReference type="ARBA" id="ARBA00010687"/>
    </source>
</evidence>
<dbReference type="GO" id="GO:0031218">
    <property type="term" value="F:arabinogalactan endo-1,4-beta-galactosidase activity"/>
    <property type="evidence" value="ECO:0007669"/>
    <property type="project" value="UniProtKB-EC"/>
</dbReference>
<dbReference type="InterPro" id="IPR011683">
    <property type="entry name" value="Glyco_hydro_53"/>
</dbReference>
<dbReference type="KEGG" id="lpil:LIP_1193"/>
<dbReference type="GO" id="GO:0015926">
    <property type="term" value="F:glucosidase activity"/>
    <property type="evidence" value="ECO:0007669"/>
    <property type="project" value="InterPro"/>
</dbReference>
<dbReference type="EMBL" id="AP014924">
    <property type="protein sequence ID" value="BAS27050.1"/>
    <property type="molecule type" value="Genomic_DNA"/>
</dbReference>
<keyword evidence="3 4" id="KW-0326">Glycosidase</keyword>
<name>A0A0K2SIY2_LIMPI</name>
<evidence type="ECO:0000256" key="3">
    <source>
        <dbReference type="ARBA" id="ARBA00023295"/>
    </source>
</evidence>
<sequence length="342" mass="38494">MPFIKGADVSFLDQIERLGGAYFDEGVRRDGLEILRDRGINLIRLRIWNDPPNGFNNLPRTVVIARRIKEADMSFLLDFHYSDFWADPGKQNRPAVWQNLDFEELRQAVYEYSRDVVQTLAQAGAAPDIVQVGNEITQGLLWDDGRVGGAFDTDLQWERLAQLVQAGIAGVYDGVGTSERPLIMIHIDRGGDNPGARWFFDRLLGQGVAFDLIGLSFYPWWHGTLDALRENLADLAQRYQKGIVVVETAYPWTLEEADREPNIVRRSDQLLAGYPASPEGQADFVRDLLEIVRSVPEGRGKGVVYWEPGYISVPPFGASPWENLTLFDFDGNSLPALEVLGR</sequence>
<evidence type="ECO:0000313" key="6">
    <source>
        <dbReference type="Proteomes" id="UP000065807"/>
    </source>
</evidence>
<evidence type="ECO:0000256" key="2">
    <source>
        <dbReference type="ARBA" id="ARBA00022801"/>
    </source>
</evidence>
<dbReference type="EC" id="3.2.1.89" evidence="4"/>
<gene>
    <name evidence="5" type="ORF">LIP_1193</name>
</gene>
<dbReference type="OrthoDB" id="9768786at2"/>
<reference evidence="6" key="1">
    <citation type="submission" date="2015-07" db="EMBL/GenBank/DDBJ databases">
        <title>Complete genome sequence and phylogenetic analysis of Limnochorda pilosa.</title>
        <authorList>
            <person name="Watanabe M."/>
            <person name="Kojima H."/>
            <person name="Fukui M."/>
        </authorList>
    </citation>
    <scope>NUCLEOTIDE SEQUENCE [LARGE SCALE GENOMIC DNA]</scope>
    <source>
        <strain evidence="6">HC45</strain>
    </source>
</reference>
<evidence type="ECO:0000313" key="5">
    <source>
        <dbReference type="EMBL" id="BAS27050.1"/>
    </source>
</evidence>
<keyword evidence="2 4" id="KW-0378">Hydrolase</keyword>
<dbReference type="PANTHER" id="PTHR34983:SF2">
    <property type="entry name" value="ENDO-BETA-1,4-GALACTANASE"/>
    <property type="match status" value="1"/>
</dbReference>
<evidence type="ECO:0000256" key="4">
    <source>
        <dbReference type="RuleBase" id="RU361192"/>
    </source>
</evidence>
<dbReference type="Gene3D" id="3.20.20.80">
    <property type="entry name" value="Glycosidases"/>
    <property type="match status" value="1"/>
</dbReference>
<dbReference type="AlphaFoldDB" id="A0A0K2SIY2"/>
<dbReference type="Proteomes" id="UP000065807">
    <property type="component" value="Chromosome"/>
</dbReference>
<dbReference type="GO" id="GO:0045490">
    <property type="term" value="P:pectin catabolic process"/>
    <property type="evidence" value="ECO:0007669"/>
    <property type="project" value="TreeGrafter"/>
</dbReference>
<protein>
    <recommendedName>
        <fullName evidence="4">Arabinogalactan endo-beta-1,4-galactanase</fullName>
        <ecNumber evidence="4">3.2.1.89</ecNumber>
    </recommendedName>
</protein>